<keyword evidence="1" id="KW-0378">Hydrolase</keyword>
<feature type="signal peptide" evidence="2">
    <location>
        <begin position="1"/>
        <end position="27"/>
    </location>
</feature>
<comment type="caution">
    <text evidence="4">The sequence shown here is derived from an EMBL/GenBank/DDBJ whole genome shotgun (WGS) entry which is preliminary data.</text>
</comment>
<dbReference type="PANTHER" id="PTHR48081">
    <property type="entry name" value="AB HYDROLASE SUPERFAMILY PROTEIN C4A8.06C"/>
    <property type="match status" value="1"/>
</dbReference>
<gene>
    <name evidence="4" type="ORF">BJ960_002842</name>
</gene>
<dbReference type="PROSITE" id="PS51257">
    <property type="entry name" value="PROKAR_LIPOPROTEIN"/>
    <property type="match status" value="1"/>
</dbReference>
<sequence>MRRSLLRAAPLALAAMLALSACVPSEAEGDELVGHVSVTSFEVAGPVPAPTGGINRAGSARVPVRGYEPVGDVQPWATLVWAHGGSFIRGTLDWPEADWVSRSFAAAGLRVISVDYVLASDTVKAPAPSNDVAAVVAWAGAEYGGPLVVGGASAGAHLATLATLAQAERAPERAAAALLLEYPTMHRTQRVDPQLADAVAALPEARRFRADRIAEMYSFYLGSGLTDGGPLVVGELPADRLALLPPTIIVNADADELRASGEEFADQLRAAGVPVTERIELGTVHGYLNRPDESASAREQSAATMAHFVSELRRTLSL</sequence>
<dbReference type="Pfam" id="PF07859">
    <property type="entry name" value="Abhydrolase_3"/>
    <property type="match status" value="1"/>
</dbReference>
<evidence type="ECO:0000256" key="1">
    <source>
        <dbReference type="ARBA" id="ARBA00022801"/>
    </source>
</evidence>
<evidence type="ECO:0000313" key="4">
    <source>
        <dbReference type="EMBL" id="NYD28039.1"/>
    </source>
</evidence>
<feature type="domain" description="Alpha/beta hydrolase fold-3" evidence="3">
    <location>
        <begin position="79"/>
        <end position="288"/>
    </location>
</feature>
<accession>A0A852RC99</accession>
<evidence type="ECO:0000313" key="5">
    <source>
        <dbReference type="Proteomes" id="UP000586095"/>
    </source>
</evidence>
<dbReference type="AlphaFoldDB" id="A0A852RC99"/>
<evidence type="ECO:0000259" key="3">
    <source>
        <dbReference type="Pfam" id="PF07859"/>
    </source>
</evidence>
<name>A0A852RC99_9MICO</name>
<organism evidence="4 5">
    <name type="scientific">Leucobacter aridicollis</name>
    <dbReference type="NCBI Taxonomy" id="283878"/>
    <lineage>
        <taxon>Bacteria</taxon>
        <taxon>Bacillati</taxon>
        <taxon>Actinomycetota</taxon>
        <taxon>Actinomycetes</taxon>
        <taxon>Micrococcales</taxon>
        <taxon>Microbacteriaceae</taxon>
        <taxon>Leucobacter</taxon>
    </lineage>
</organism>
<dbReference type="InterPro" id="IPR013094">
    <property type="entry name" value="AB_hydrolase_3"/>
</dbReference>
<dbReference type="SUPFAM" id="SSF53474">
    <property type="entry name" value="alpha/beta-Hydrolases"/>
    <property type="match status" value="1"/>
</dbReference>
<dbReference type="Gene3D" id="3.40.50.1820">
    <property type="entry name" value="alpha/beta hydrolase"/>
    <property type="match status" value="1"/>
</dbReference>
<dbReference type="InterPro" id="IPR029058">
    <property type="entry name" value="AB_hydrolase_fold"/>
</dbReference>
<dbReference type="EMBL" id="JACCBD010000001">
    <property type="protein sequence ID" value="NYD28039.1"/>
    <property type="molecule type" value="Genomic_DNA"/>
</dbReference>
<dbReference type="Proteomes" id="UP000586095">
    <property type="component" value="Unassembled WGS sequence"/>
</dbReference>
<keyword evidence="5" id="KW-1185">Reference proteome</keyword>
<evidence type="ECO:0000256" key="2">
    <source>
        <dbReference type="SAM" id="SignalP"/>
    </source>
</evidence>
<proteinExistence type="predicted"/>
<reference evidence="4 5" key="1">
    <citation type="submission" date="2020-07" db="EMBL/GenBank/DDBJ databases">
        <title>Sequencing the genomes of 1000 actinobacteria strains.</title>
        <authorList>
            <person name="Klenk H.-P."/>
        </authorList>
    </citation>
    <scope>NUCLEOTIDE SEQUENCE [LARGE SCALE GENOMIC DNA]</scope>
    <source>
        <strain evidence="4 5">DSM 17380</strain>
    </source>
</reference>
<feature type="chain" id="PRO_5039681055" evidence="2">
    <location>
        <begin position="28"/>
        <end position="318"/>
    </location>
</feature>
<dbReference type="RefSeq" id="WP_237463439.1">
    <property type="nucleotide sequence ID" value="NZ_BAAALZ010000001.1"/>
</dbReference>
<dbReference type="InterPro" id="IPR050300">
    <property type="entry name" value="GDXG_lipolytic_enzyme"/>
</dbReference>
<protein>
    <submittedName>
        <fullName evidence="4">Acetyl esterase/lipase</fullName>
    </submittedName>
</protein>
<dbReference type="GO" id="GO:0016787">
    <property type="term" value="F:hydrolase activity"/>
    <property type="evidence" value="ECO:0007669"/>
    <property type="project" value="UniProtKB-KW"/>
</dbReference>
<keyword evidence="2" id="KW-0732">Signal</keyword>